<comment type="caution">
    <text evidence="1">The sequence shown here is derived from an EMBL/GenBank/DDBJ whole genome shotgun (WGS) entry which is preliminary data.</text>
</comment>
<dbReference type="EMBL" id="QJKJ01009704">
    <property type="protein sequence ID" value="RDX75848.1"/>
    <property type="molecule type" value="Genomic_DNA"/>
</dbReference>
<dbReference type="Proteomes" id="UP000257109">
    <property type="component" value="Unassembled WGS sequence"/>
</dbReference>
<evidence type="ECO:0008006" key="3">
    <source>
        <dbReference type="Google" id="ProtNLM"/>
    </source>
</evidence>
<evidence type="ECO:0000313" key="1">
    <source>
        <dbReference type="EMBL" id="RDX75848.1"/>
    </source>
</evidence>
<sequence length="73" mass="8954">MLKVDTIRKLTFEEIPLNNTHYRRGQLLIVVWKDENDQYFSLTIAIVEKKTKDSWRWFMNLLLEDIRDIRTNK</sequence>
<organism evidence="1 2">
    <name type="scientific">Mucuna pruriens</name>
    <name type="common">Velvet bean</name>
    <name type="synonym">Dolichos pruriens</name>
    <dbReference type="NCBI Taxonomy" id="157652"/>
    <lineage>
        <taxon>Eukaryota</taxon>
        <taxon>Viridiplantae</taxon>
        <taxon>Streptophyta</taxon>
        <taxon>Embryophyta</taxon>
        <taxon>Tracheophyta</taxon>
        <taxon>Spermatophyta</taxon>
        <taxon>Magnoliopsida</taxon>
        <taxon>eudicotyledons</taxon>
        <taxon>Gunneridae</taxon>
        <taxon>Pentapetalae</taxon>
        <taxon>rosids</taxon>
        <taxon>fabids</taxon>
        <taxon>Fabales</taxon>
        <taxon>Fabaceae</taxon>
        <taxon>Papilionoideae</taxon>
        <taxon>50 kb inversion clade</taxon>
        <taxon>NPAAA clade</taxon>
        <taxon>indigoferoid/millettioid clade</taxon>
        <taxon>Phaseoleae</taxon>
        <taxon>Mucuna</taxon>
    </lineage>
</organism>
<feature type="non-terminal residue" evidence="1">
    <location>
        <position position="1"/>
    </location>
</feature>
<gene>
    <name evidence="1" type="ORF">CR513_44227</name>
</gene>
<protein>
    <recommendedName>
        <fullName evidence="3">MULE transposase domain-containing protein</fullName>
    </recommendedName>
</protein>
<keyword evidence="2" id="KW-1185">Reference proteome</keyword>
<name>A0A371FC27_MUCPR</name>
<dbReference type="AlphaFoldDB" id="A0A371FC27"/>
<dbReference type="OrthoDB" id="1435110at2759"/>
<accession>A0A371FC27</accession>
<evidence type="ECO:0000313" key="2">
    <source>
        <dbReference type="Proteomes" id="UP000257109"/>
    </source>
</evidence>
<proteinExistence type="predicted"/>
<reference evidence="1" key="1">
    <citation type="submission" date="2018-05" db="EMBL/GenBank/DDBJ databases">
        <title>Draft genome of Mucuna pruriens seed.</title>
        <authorList>
            <person name="Nnadi N.E."/>
            <person name="Vos R."/>
            <person name="Hasami M.H."/>
            <person name="Devisetty U.K."/>
            <person name="Aguiy J.C."/>
        </authorList>
    </citation>
    <scope>NUCLEOTIDE SEQUENCE [LARGE SCALE GENOMIC DNA]</scope>
    <source>
        <strain evidence="1">JCA_2017</strain>
    </source>
</reference>